<keyword evidence="1" id="KW-0479">Metal-binding</keyword>
<dbReference type="KEGG" id="pno:SNOG_02856"/>
<evidence type="ECO:0000259" key="6">
    <source>
        <dbReference type="PROSITE" id="PS50865"/>
    </source>
</evidence>
<dbReference type="PROSITE" id="PS50222">
    <property type="entry name" value="EF_HAND_2"/>
    <property type="match status" value="1"/>
</dbReference>
<reference evidence="8" key="1">
    <citation type="journal article" date="2021" name="BMC Genomics">
        <title>Chromosome-level genome assembly and manually-curated proteome of model necrotroph Parastagonospora nodorum Sn15 reveals a genome-wide trove of candidate effector homologs, and redundancy of virulence-related functions within an accessory chromosome.</title>
        <authorList>
            <person name="Bertazzoni S."/>
            <person name="Jones D.A.B."/>
            <person name="Phan H.T."/>
            <person name="Tan K.-C."/>
            <person name="Hane J.K."/>
        </authorList>
    </citation>
    <scope>NUCLEOTIDE SEQUENCE [LARGE SCALE GENOMIC DNA]</scope>
    <source>
        <strain evidence="8">SN15 / ATCC MYA-4574 / FGSC 10173)</strain>
    </source>
</reference>
<dbReference type="SUPFAM" id="SSF144232">
    <property type="entry name" value="HIT/MYND zinc finger-like"/>
    <property type="match status" value="1"/>
</dbReference>
<gene>
    <name evidence="7" type="ORF">JI435_028560</name>
</gene>
<keyword evidence="2 4" id="KW-0863">Zinc-finger</keyword>
<dbReference type="InterPro" id="IPR002893">
    <property type="entry name" value="Znf_MYND"/>
</dbReference>
<dbReference type="AlphaFoldDB" id="A0A7U2I0A9"/>
<dbReference type="RefSeq" id="XP_001793449.1">
    <property type="nucleotide sequence ID" value="XM_001793397.1"/>
</dbReference>
<evidence type="ECO:0000259" key="5">
    <source>
        <dbReference type="PROSITE" id="PS50222"/>
    </source>
</evidence>
<dbReference type="EMBL" id="CP069027">
    <property type="protein sequence ID" value="QRC95131.1"/>
    <property type="molecule type" value="Genomic_DNA"/>
</dbReference>
<evidence type="ECO:0000256" key="4">
    <source>
        <dbReference type="PROSITE-ProRule" id="PRU00134"/>
    </source>
</evidence>
<dbReference type="Gene3D" id="6.10.140.2220">
    <property type="match status" value="1"/>
</dbReference>
<feature type="domain" description="EF-hand" evidence="5">
    <location>
        <begin position="390"/>
        <end position="414"/>
    </location>
</feature>
<evidence type="ECO:0000313" key="7">
    <source>
        <dbReference type="EMBL" id="QRC95131.1"/>
    </source>
</evidence>
<dbReference type="GO" id="GO:0005509">
    <property type="term" value="F:calcium ion binding"/>
    <property type="evidence" value="ECO:0007669"/>
    <property type="project" value="InterPro"/>
</dbReference>
<dbReference type="PROSITE" id="PS50865">
    <property type="entry name" value="ZF_MYND_2"/>
    <property type="match status" value="1"/>
</dbReference>
<dbReference type="GO" id="GO:0008270">
    <property type="term" value="F:zinc ion binding"/>
    <property type="evidence" value="ECO:0007669"/>
    <property type="project" value="UniProtKB-KW"/>
</dbReference>
<organism evidence="7 8">
    <name type="scientific">Phaeosphaeria nodorum (strain SN15 / ATCC MYA-4574 / FGSC 10173)</name>
    <name type="common">Glume blotch fungus</name>
    <name type="synonym">Parastagonospora nodorum</name>
    <dbReference type="NCBI Taxonomy" id="321614"/>
    <lineage>
        <taxon>Eukaryota</taxon>
        <taxon>Fungi</taxon>
        <taxon>Dikarya</taxon>
        <taxon>Ascomycota</taxon>
        <taxon>Pezizomycotina</taxon>
        <taxon>Dothideomycetes</taxon>
        <taxon>Pleosporomycetidae</taxon>
        <taxon>Pleosporales</taxon>
        <taxon>Pleosporineae</taxon>
        <taxon>Phaeosphaeriaceae</taxon>
        <taxon>Parastagonospora</taxon>
    </lineage>
</organism>
<name>A0A7U2I0A9_PHANO</name>
<keyword evidence="8" id="KW-1185">Reference proteome</keyword>
<dbReference type="FunFam" id="6.10.140.2220:FF:000040">
    <property type="entry name" value="Uncharacterized protein"/>
    <property type="match status" value="1"/>
</dbReference>
<keyword evidence="3" id="KW-0862">Zinc</keyword>
<dbReference type="Pfam" id="PF01753">
    <property type="entry name" value="zf-MYND"/>
    <property type="match status" value="1"/>
</dbReference>
<protein>
    <submittedName>
        <fullName evidence="7">MYND-type zinc finger protein samB</fullName>
    </submittedName>
</protein>
<proteinExistence type="predicted"/>
<dbReference type="OrthoDB" id="437457at2759"/>
<sequence>MADPKSTEELCAMCNNMGVHACSGCHSIRYCSKLCQKTDWSLHKLLCKSFKNFSNDQRPQPHGKYIYRRAIHFPEHGDTPQFVWMRHFGPNESNRTVVDSSSLHADCADLKPLMKFGLNFLLRRPLTGWVIIAGRPCGLNKDGMVKAGHANKSMLKVDEEMSDWAGGALIAYGNDGANWPTGTAGGAWQDQVYDLGPVHLRHVIDNLRDEHDKTGREFELCTKGSKDKVKGVRINCIGDEIMCCRNAMEPVDVARSLCTEQSDINSDMADRIGVPIIIRKIPHALCWRGRNIAVRNSGAVVPGGVNTVMMVLDLKSQVELFPENLEISWMVQRFEATSGQLGSCVVVRKDGKPLEPIFMEALEVYTRLKVKNAKNENEDEDWEKVLFADVSEEDWEGFFKDFDPDKDYKLDRNS</sequence>
<dbReference type="VEuPathDB" id="FungiDB:JI435_028560"/>
<evidence type="ECO:0000313" key="8">
    <source>
        <dbReference type="Proteomes" id="UP000663193"/>
    </source>
</evidence>
<dbReference type="PROSITE" id="PS01360">
    <property type="entry name" value="ZF_MYND_1"/>
    <property type="match status" value="1"/>
</dbReference>
<evidence type="ECO:0000256" key="3">
    <source>
        <dbReference type="ARBA" id="ARBA00022833"/>
    </source>
</evidence>
<feature type="domain" description="MYND-type" evidence="6">
    <location>
        <begin position="11"/>
        <end position="47"/>
    </location>
</feature>
<accession>A0A7U2I0A9</accession>
<dbReference type="Proteomes" id="UP000663193">
    <property type="component" value="Chromosome 5"/>
</dbReference>
<dbReference type="InterPro" id="IPR002048">
    <property type="entry name" value="EF_hand_dom"/>
</dbReference>
<evidence type="ECO:0000256" key="2">
    <source>
        <dbReference type="ARBA" id="ARBA00022771"/>
    </source>
</evidence>
<evidence type="ECO:0000256" key="1">
    <source>
        <dbReference type="ARBA" id="ARBA00022723"/>
    </source>
</evidence>